<name>D3BFV3_HETP5</name>
<reference evidence="1 2" key="1">
    <citation type="journal article" date="2011" name="Genome Res.">
        <title>Phylogeny-wide analysis of social amoeba genomes highlights ancient origins for complex intercellular communication.</title>
        <authorList>
            <person name="Heidel A.J."/>
            <person name="Lawal H.M."/>
            <person name="Felder M."/>
            <person name="Schilde C."/>
            <person name="Helps N.R."/>
            <person name="Tunggal B."/>
            <person name="Rivero F."/>
            <person name="John U."/>
            <person name="Schleicher M."/>
            <person name="Eichinger L."/>
            <person name="Platzer M."/>
            <person name="Noegel A.A."/>
            <person name="Schaap P."/>
            <person name="Gloeckner G."/>
        </authorList>
    </citation>
    <scope>NUCLEOTIDE SEQUENCE [LARGE SCALE GENOMIC DNA]</scope>
    <source>
        <strain evidence="2">ATCC 26659 / Pp 5 / PN500</strain>
    </source>
</reference>
<keyword evidence="2" id="KW-1185">Reference proteome</keyword>
<accession>D3BFV3</accession>
<gene>
    <name evidence="1" type="ORF">PPL_07404</name>
</gene>
<protein>
    <submittedName>
        <fullName evidence="1">Uncharacterized protein</fullName>
    </submittedName>
</protein>
<proteinExistence type="predicted"/>
<dbReference type="GeneID" id="31362885"/>
<comment type="caution">
    <text evidence="1">The sequence shown here is derived from an EMBL/GenBank/DDBJ whole genome shotgun (WGS) entry which is preliminary data.</text>
</comment>
<evidence type="ECO:0000313" key="1">
    <source>
        <dbReference type="EMBL" id="EFA79713.1"/>
    </source>
</evidence>
<dbReference type="AlphaFoldDB" id="D3BFV3"/>
<dbReference type="InParanoid" id="D3BFV3"/>
<dbReference type="RefSeq" id="XP_020431834.1">
    <property type="nucleotide sequence ID" value="XM_020578239.1"/>
</dbReference>
<sequence length="65" mass="7545">MEYLIYSKLLKNSKNDELFWPKESKKPTTESIKYSPPSIKSFYNTADLINDIGFPNKQESGSILR</sequence>
<organism evidence="1 2">
    <name type="scientific">Heterostelium pallidum (strain ATCC 26659 / Pp 5 / PN500)</name>
    <name type="common">Cellular slime mold</name>
    <name type="synonym">Polysphondylium pallidum</name>
    <dbReference type="NCBI Taxonomy" id="670386"/>
    <lineage>
        <taxon>Eukaryota</taxon>
        <taxon>Amoebozoa</taxon>
        <taxon>Evosea</taxon>
        <taxon>Eumycetozoa</taxon>
        <taxon>Dictyostelia</taxon>
        <taxon>Acytosteliales</taxon>
        <taxon>Acytosteliaceae</taxon>
        <taxon>Heterostelium</taxon>
    </lineage>
</organism>
<dbReference type="EMBL" id="ADBJ01000032">
    <property type="protein sequence ID" value="EFA79713.1"/>
    <property type="molecule type" value="Genomic_DNA"/>
</dbReference>
<evidence type="ECO:0000313" key="2">
    <source>
        <dbReference type="Proteomes" id="UP000001396"/>
    </source>
</evidence>
<dbReference type="Proteomes" id="UP000001396">
    <property type="component" value="Unassembled WGS sequence"/>
</dbReference>